<evidence type="ECO:0000313" key="1">
    <source>
        <dbReference type="EMBL" id="TGO17327.1"/>
    </source>
</evidence>
<name>A0A4Z1F7X8_9HELO</name>
<comment type="caution">
    <text evidence="1">The sequence shown here is derived from an EMBL/GenBank/DDBJ whole genome shotgun (WGS) entry which is preliminary data.</text>
</comment>
<dbReference type="AlphaFoldDB" id="A0A4Z1F7X8"/>
<gene>
    <name evidence="1" type="ORF">BPAE_0435g00020</name>
</gene>
<evidence type="ECO:0000313" key="2">
    <source>
        <dbReference type="Proteomes" id="UP000297910"/>
    </source>
</evidence>
<sequence length="135" mass="15424">MSLKRTALEMVRETELDDPYQKVSKVNLFSLSYSNRCDAITDTALILRSYKRSENVKDVSRRNLAYAEQRVEVFRVGLGEFKEEEKLLLVAQDWGEEFLKRLLKTGKVELEGGVFEETSKDWKGRTGGGNQGGIE</sequence>
<proteinExistence type="predicted"/>
<accession>A0A4Z1F7X8</accession>
<organism evidence="1 2">
    <name type="scientific">Botrytis paeoniae</name>
    <dbReference type="NCBI Taxonomy" id="278948"/>
    <lineage>
        <taxon>Eukaryota</taxon>
        <taxon>Fungi</taxon>
        <taxon>Dikarya</taxon>
        <taxon>Ascomycota</taxon>
        <taxon>Pezizomycotina</taxon>
        <taxon>Leotiomycetes</taxon>
        <taxon>Helotiales</taxon>
        <taxon>Sclerotiniaceae</taxon>
        <taxon>Botrytis</taxon>
    </lineage>
</organism>
<reference evidence="1 2" key="1">
    <citation type="submission" date="2017-12" db="EMBL/GenBank/DDBJ databases">
        <title>Comparative genomics of Botrytis spp.</title>
        <authorList>
            <person name="Valero-Jimenez C.A."/>
            <person name="Tapia P."/>
            <person name="Veloso J."/>
            <person name="Silva-Moreno E."/>
            <person name="Staats M."/>
            <person name="Valdes J.H."/>
            <person name="Van Kan J.A.L."/>
        </authorList>
    </citation>
    <scope>NUCLEOTIDE SEQUENCE [LARGE SCALE GENOMIC DNA]</scope>
    <source>
        <strain evidence="1 2">Bp0003</strain>
    </source>
</reference>
<dbReference type="EMBL" id="PQXI01000433">
    <property type="protein sequence ID" value="TGO17327.1"/>
    <property type="molecule type" value="Genomic_DNA"/>
</dbReference>
<dbReference type="Proteomes" id="UP000297910">
    <property type="component" value="Unassembled WGS sequence"/>
</dbReference>
<keyword evidence="2" id="KW-1185">Reference proteome</keyword>
<protein>
    <submittedName>
        <fullName evidence="1">Uncharacterized protein</fullName>
    </submittedName>
</protein>